<evidence type="ECO:0000313" key="3">
    <source>
        <dbReference type="Proteomes" id="UP000095767"/>
    </source>
</evidence>
<dbReference type="PANTHER" id="PTHR33433">
    <property type="entry name" value="FLOWERING-PROMOTING FACTOR 1-LIKE PROTEIN 1"/>
    <property type="match status" value="1"/>
</dbReference>
<dbReference type="STRING" id="888268.A0A1E5VNW3"/>
<evidence type="ECO:0000256" key="1">
    <source>
        <dbReference type="ARBA" id="ARBA00008013"/>
    </source>
</evidence>
<dbReference type="AlphaFoldDB" id="A0A1E5VNW3"/>
<dbReference type="OrthoDB" id="612242at2759"/>
<evidence type="ECO:0000313" key="2">
    <source>
        <dbReference type="EMBL" id="OEL26777.1"/>
    </source>
</evidence>
<comment type="caution">
    <text evidence="2">The sequence shown here is derived from an EMBL/GenBank/DDBJ whole genome shotgun (WGS) entry which is preliminary data.</text>
</comment>
<comment type="similarity">
    <text evidence="1">Belongs to the FPF1 family.</text>
</comment>
<organism evidence="2 3">
    <name type="scientific">Dichanthelium oligosanthes</name>
    <dbReference type="NCBI Taxonomy" id="888268"/>
    <lineage>
        <taxon>Eukaryota</taxon>
        <taxon>Viridiplantae</taxon>
        <taxon>Streptophyta</taxon>
        <taxon>Embryophyta</taxon>
        <taxon>Tracheophyta</taxon>
        <taxon>Spermatophyta</taxon>
        <taxon>Magnoliopsida</taxon>
        <taxon>Liliopsida</taxon>
        <taxon>Poales</taxon>
        <taxon>Poaceae</taxon>
        <taxon>PACMAD clade</taxon>
        <taxon>Panicoideae</taxon>
        <taxon>Panicodae</taxon>
        <taxon>Paniceae</taxon>
        <taxon>Dichantheliinae</taxon>
        <taxon>Dichanthelium</taxon>
    </lineage>
</organism>
<accession>A0A1E5VNW3</accession>
<protein>
    <submittedName>
        <fullName evidence="2">Flowering-promoting factor 1-like protein 1</fullName>
    </submittedName>
</protein>
<dbReference type="Proteomes" id="UP000095767">
    <property type="component" value="Unassembled WGS sequence"/>
</dbReference>
<name>A0A1E5VNW3_9POAL</name>
<keyword evidence="3" id="KW-1185">Reference proteome</keyword>
<sequence>MSGVWVFKNGVTRLVENPGEPGAAARPTRKALVYVPAAETMASHEALQRRLLELGWERYYDDPALVQFHRHGSVDLISLPADFARFTSVYMYDIVIKNRDHFKVVDVDVLPAAAE</sequence>
<proteinExistence type="inferred from homology"/>
<gene>
    <name evidence="2" type="ORF">BAE44_0012206</name>
</gene>
<reference evidence="2 3" key="1">
    <citation type="submission" date="2016-09" db="EMBL/GenBank/DDBJ databases">
        <title>The draft genome of Dichanthelium oligosanthes: A C3 panicoid grass species.</title>
        <authorList>
            <person name="Studer A.J."/>
            <person name="Schnable J.C."/>
            <person name="Brutnell T.P."/>
        </authorList>
    </citation>
    <scope>NUCLEOTIDE SEQUENCE [LARGE SCALE GENOMIC DNA]</scope>
    <source>
        <strain evidence="3">cv. Kellogg 1175</strain>
        <tissue evidence="2">Leaf</tissue>
    </source>
</reference>
<dbReference type="EMBL" id="LWDX02033966">
    <property type="protein sequence ID" value="OEL26777.1"/>
    <property type="molecule type" value="Genomic_DNA"/>
</dbReference>
<dbReference type="GO" id="GO:0009909">
    <property type="term" value="P:regulation of flower development"/>
    <property type="evidence" value="ECO:0007669"/>
    <property type="project" value="InterPro"/>
</dbReference>
<dbReference type="InterPro" id="IPR039274">
    <property type="entry name" value="FPF1"/>
</dbReference>